<evidence type="ECO:0000256" key="4">
    <source>
        <dbReference type="ARBA" id="ARBA00007553"/>
    </source>
</evidence>
<keyword evidence="15" id="KW-1185">Reference proteome</keyword>
<evidence type="ECO:0000256" key="1">
    <source>
        <dbReference type="ARBA" id="ARBA00001561"/>
    </source>
</evidence>
<dbReference type="GO" id="GO:0008745">
    <property type="term" value="F:N-acetylmuramoyl-L-alanine amidase activity"/>
    <property type="evidence" value="ECO:0007669"/>
    <property type="project" value="UniProtKB-EC"/>
</dbReference>
<dbReference type="GO" id="GO:0071555">
    <property type="term" value="P:cell wall organization"/>
    <property type="evidence" value="ECO:0007669"/>
    <property type="project" value="UniProtKB-KW"/>
</dbReference>
<feature type="domain" description="N-acetylmuramoyl-L-alanine amidase" evidence="13">
    <location>
        <begin position="19"/>
        <end position="167"/>
    </location>
</feature>
<organism evidence="14 15">
    <name type="scientific">Aquariibacter albus</name>
    <dbReference type="NCBI Taxonomy" id="2759899"/>
    <lineage>
        <taxon>Bacteria</taxon>
        <taxon>Pseudomonadati</taxon>
        <taxon>Pseudomonadota</taxon>
        <taxon>Betaproteobacteria</taxon>
        <taxon>Burkholderiales</taxon>
        <taxon>Sphaerotilaceae</taxon>
        <taxon>Aquariibacter</taxon>
    </lineage>
</organism>
<dbReference type="GO" id="GO:0005737">
    <property type="term" value="C:cytoplasm"/>
    <property type="evidence" value="ECO:0007669"/>
    <property type="project" value="UniProtKB-SubCell"/>
</dbReference>
<evidence type="ECO:0000256" key="12">
    <source>
        <dbReference type="ARBA" id="ARBA00042615"/>
    </source>
</evidence>
<dbReference type="CDD" id="cd06583">
    <property type="entry name" value="PGRP"/>
    <property type="match status" value="1"/>
</dbReference>
<dbReference type="Gene3D" id="3.40.80.10">
    <property type="entry name" value="Peptidoglycan recognition protein-like"/>
    <property type="match status" value="1"/>
</dbReference>
<dbReference type="SMART" id="SM00644">
    <property type="entry name" value="Ami_2"/>
    <property type="match status" value="1"/>
</dbReference>
<accession>A0A839HJV7</accession>
<evidence type="ECO:0000256" key="10">
    <source>
        <dbReference type="ARBA" id="ARBA00023316"/>
    </source>
</evidence>
<comment type="subcellular location">
    <subcellularLocation>
        <location evidence="3">Cytoplasm</location>
    </subcellularLocation>
</comment>
<evidence type="ECO:0000256" key="7">
    <source>
        <dbReference type="ARBA" id="ARBA00022723"/>
    </source>
</evidence>
<comment type="cofactor">
    <cofactor evidence="2">
        <name>Zn(2+)</name>
        <dbReference type="ChEBI" id="CHEBI:29105"/>
    </cofactor>
</comment>
<dbReference type="EC" id="3.5.1.28" evidence="5"/>
<evidence type="ECO:0000313" key="14">
    <source>
        <dbReference type="EMBL" id="MBB1162715.1"/>
    </source>
</evidence>
<keyword evidence="6" id="KW-0963">Cytoplasm</keyword>
<dbReference type="InterPro" id="IPR036505">
    <property type="entry name" value="Amidase/PGRP_sf"/>
</dbReference>
<dbReference type="GO" id="GO:0046872">
    <property type="term" value="F:metal ion binding"/>
    <property type="evidence" value="ECO:0007669"/>
    <property type="project" value="UniProtKB-KW"/>
</dbReference>
<evidence type="ECO:0000256" key="3">
    <source>
        <dbReference type="ARBA" id="ARBA00004496"/>
    </source>
</evidence>
<keyword evidence="7" id="KW-0479">Metal-binding</keyword>
<gene>
    <name evidence="14" type="primary">ampD</name>
    <name evidence="14" type="ORF">H4F90_12070</name>
</gene>
<dbReference type="GO" id="GO:0009253">
    <property type="term" value="P:peptidoglycan catabolic process"/>
    <property type="evidence" value="ECO:0007669"/>
    <property type="project" value="InterPro"/>
</dbReference>
<dbReference type="EMBL" id="JACIVI010000004">
    <property type="protein sequence ID" value="MBB1162715.1"/>
    <property type="molecule type" value="Genomic_DNA"/>
</dbReference>
<protein>
    <recommendedName>
        <fullName evidence="11">1,6-anhydro-N-acetylmuramyl-L-alanine amidase AmpD</fullName>
        <ecNumber evidence="5">3.5.1.28</ecNumber>
    </recommendedName>
    <alternativeName>
        <fullName evidence="12">N-acetylmuramoyl-L-alanine amidase</fullName>
    </alternativeName>
</protein>
<evidence type="ECO:0000256" key="5">
    <source>
        <dbReference type="ARBA" id="ARBA00011901"/>
    </source>
</evidence>
<evidence type="ECO:0000313" key="15">
    <source>
        <dbReference type="Proteomes" id="UP000586093"/>
    </source>
</evidence>
<dbReference type="RefSeq" id="WP_182664911.1">
    <property type="nucleotide sequence ID" value="NZ_JACIVI010000004.1"/>
</dbReference>
<evidence type="ECO:0000256" key="8">
    <source>
        <dbReference type="ARBA" id="ARBA00022801"/>
    </source>
</evidence>
<evidence type="ECO:0000256" key="11">
    <source>
        <dbReference type="ARBA" id="ARBA00039257"/>
    </source>
</evidence>
<keyword evidence="10" id="KW-0961">Cell wall biogenesis/degradation</keyword>
<reference evidence="14 15" key="1">
    <citation type="submission" date="2020-08" db="EMBL/GenBank/DDBJ databases">
        <title>Aquariorum lacteus gen. nov., sp. nov., a new member of the family Comamonadaceae, isolated from freshwater aquarium.</title>
        <authorList>
            <person name="Chun S.-J."/>
        </authorList>
    </citation>
    <scope>NUCLEOTIDE SEQUENCE [LARGE SCALE GENOMIC DNA]</scope>
    <source>
        <strain evidence="14 15">SJAQ100</strain>
    </source>
</reference>
<comment type="catalytic activity">
    <reaction evidence="1">
        <text>Hydrolyzes the link between N-acetylmuramoyl residues and L-amino acid residues in certain cell-wall glycopeptides.</text>
        <dbReference type="EC" id="3.5.1.28"/>
    </reaction>
</comment>
<evidence type="ECO:0000256" key="6">
    <source>
        <dbReference type="ARBA" id="ARBA00022490"/>
    </source>
</evidence>
<keyword evidence="9" id="KW-0862">Zinc</keyword>
<dbReference type="AlphaFoldDB" id="A0A839HJV7"/>
<evidence type="ECO:0000259" key="13">
    <source>
        <dbReference type="SMART" id="SM00644"/>
    </source>
</evidence>
<dbReference type="InterPro" id="IPR002502">
    <property type="entry name" value="Amidase_domain"/>
</dbReference>
<dbReference type="PANTHER" id="PTHR30417">
    <property type="entry name" value="N-ACETYLMURAMOYL-L-ALANINE AMIDASE AMID"/>
    <property type="match status" value="1"/>
</dbReference>
<sequence length="203" mass="21579">MIAPGLTEGWWSAAARRPSPHWNARPPGTAVELALIHSISLPAGVYGGDAVERLFAGTLDPAAHPSFEALRGLEVSAHFLLRRDGSLLQFVPLQERAWHAGRSVWRGRPNVNDGSVGIELEGLEGLAFEPVQYAALATLLRGLALVLPLREVVGHQHVAPVRKGDPGAGFDWLLLQRLLGPILPCLPAIWPAGGPGPASPPPT</sequence>
<dbReference type="PANTHER" id="PTHR30417:SF4">
    <property type="entry name" value="1,6-ANHYDRO-N-ACETYLMURAMYL-L-ALANINE AMIDASE AMPD"/>
    <property type="match status" value="1"/>
</dbReference>
<proteinExistence type="inferred from homology"/>
<dbReference type="InterPro" id="IPR051206">
    <property type="entry name" value="NAMLAA_amidase_2"/>
</dbReference>
<dbReference type="Proteomes" id="UP000586093">
    <property type="component" value="Unassembled WGS sequence"/>
</dbReference>
<comment type="similarity">
    <text evidence="4">Belongs to the N-acetylmuramoyl-L-alanine amidase 2 family.</text>
</comment>
<dbReference type="GO" id="GO:0009254">
    <property type="term" value="P:peptidoglycan turnover"/>
    <property type="evidence" value="ECO:0007669"/>
    <property type="project" value="TreeGrafter"/>
</dbReference>
<name>A0A839HJV7_9BURK</name>
<dbReference type="Pfam" id="PF01510">
    <property type="entry name" value="Amidase_2"/>
    <property type="match status" value="1"/>
</dbReference>
<dbReference type="SUPFAM" id="SSF55846">
    <property type="entry name" value="N-acetylmuramoyl-L-alanine amidase-like"/>
    <property type="match status" value="1"/>
</dbReference>
<dbReference type="NCBIfam" id="NF008758">
    <property type="entry name" value="PRK11789.1"/>
    <property type="match status" value="1"/>
</dbReference>
<evidence type="ECO:0000256" key="2">
    <source>
        <dbReference type="ARBA" id="ARBA00001947"/>
    </source>
</evidence>
<keyword evidence="8 14" id="KW-0378">Hydrolase</keyword>
<comment type="caution">
    <text evidence="14">The sequence shown here is derived from an EMBL/GenBank/DDBJ whole genome shotgun (WGS) entry which is preliminary data.</text>
</comment>
<evidence type="ECO:0000256" key="9">
    <source>
        <dbReference type="ARBA" id="ARBA00022833"/>
    </source>
</evidence>